<keyword evidence="4" id="KW-1185">Reference proteome</keyword>
<dbReference type="InterPro" id="IPR026870">
    <property type="entry name" value="Zinc_ribbon_dom"/>
</dbReference>
<dbReference type="EMBL" id="JBBMFS010000004">
    <property type="protein sequence ID" value="MEQ2554608.1"/>
    <property type="molecule type" value="Genomic_DNA"/>
</dbReference>
<dbReference type="Proteomes" id="UP001546774">
    <property type="component" value="Unassembled WGS sequence"/>
</dbReference>
<evidence type="ECO:0000313" key="3">
    <source>
        <dbReference type="EMBL" id="MEQ2554608.1"/>
    </source>
</evidence>
<evidence type="ECO:0000259" key="2">
    <source>
        <dbReference type="Pfam" id="PF13240"/>
    </source>
</evidence>
<sequence length="248" mass="28872">MKCKNCGAELTMLEKFCPNCGTPNEQSQQHIKDMEHYEHEFSDTQKEVVRNSKWFIKYIAPVTSLVIAGIAAVIVTIQANHLWGYNLAEQKQKKYNQTHEQEIKEHLQTLLDNGQYEEVYQLYTRLNQRMSGTGNSGWYDFYNMTEGYLRLRNAIMFYYNPELSEHYSKETALNNAAEAICMITGSAQGKSYRERAAESIPYMEDIKEKAGLFLKDYCNFTQADIDSLENRDRTSVIALLTRRMFDEE</sequence>
<name>A0ABV1H4I6_9FIRM</name>
<keyword evidence="1" id="KW-1133">Transmembrane helix</keyword>
<evidence type="ECO:0000256" key="1">
    <source>
        <dbReference type="SAM" id="Phobius"/>
    </source>
</evidence>
<keyword evidence="1" id="KW-0472">Membrane</keyword>
<protein>
    <submittedName>
        <fullName evidence="3">Zinc ribbon domain-containing protein</fullName>
    </submittedName>
</protein>
<accession>A0ABV1H4I6</accession>
<feature type="domain" description="Zinc-ribbon" evidence="2">
    <location>
        <begin position="2"/>
        <end position="23"/>
    </location>
</feature>
<feature type="transmembrane region" description="Helical" evidence="1">
    <location>
        <begin position="55"/>
        <end position="77"/>
    </location>
</feature>
<gene>
    <name evidence="3" type="ORF">WMO37_06175</name>
</gene>
<dbReference type="Pfam" id="PF13240">
    <property type="entry name" value="Zn_Ribbon_1"/>
    <property type="match status" value="1"/>
</dbReference>
<evidence type="ECO:0000313" key="4">
    <source>
        <dbReference type="Proteomes" id="UP001546774"/>
    </source>
</evidence>
<reference evidence="3" key="1">
    <citation type="submission" date="2024-03" db="EMBL/GenBank/DDBJ databases">
        <title>Human intestinal bacterial collection.</title>
        <authorList>
            <person name="Pauvert C."/>
            <person name="Hitch T.C.A."/>
            <person name="Clavel T."/>
        </authorList>
    </citation>
    <scope>NUCLEOTIDE SEQUENCE [LARGE SCALE GENOMIC DNA]</scope>
    <source>
        <strain evidence="3">CLA-AA-H89B</strain>
    </source>
</reference>
<proteinExistence type="predicted"/>
<organism evidence="3 4">
    <name type="scientific">Lachnospira intestinalis</name>
    <dbReference type="NCBI Taxonomy" id="3133158"/>
    <lineage>
        <taxon>Bacteria</taxon>
        <taxon>Bacillati</taxon>
        <taxon>Bacillota</taxon>
        <taxon>Clostridia</taxon>
        <taxon>Lachnospirales</taxon>
        <taxon>Lachnospiraceae</taxon>
        <taxon>Lachnospira</taxon>
    </lineage>
</organism>
<comment type="caution">
    <text evidence="3">The sequence shown here is derived from an EMBL/GenBank/DDBJ whole genome shotgun (WGS) entry which is preliminary data.</text>
</comment>
<keyword evidence="1" id="KW-0812">Transmembrane</keyword>